<comment type="caution">
    <text evidence="4">The sequence shown here is derived from an EMBL/GenBank/DDBJ whole genome shotgun (WGS) entry which is preliminary data.</text>
</comment>
<name>A0A812JNX1_9DINO</name>
<dbReference type="AlphaFoldDB" id="A0A812JNX1"/>
<dbReference type="OrthoDB" id="425349at2759"/>
<evidence type="ECO:0000256" key="3">
    <source>
        <dbReference type="SAM" id="SignalP"/>
    </source>
</evidence>
<feature type="compositionally biased region" description="Polar residues" evidence="1">
    <location>
        <begin position="123"/>
        <end position="140"/>
    </location>
</feature>
<keyword evidence="5" id="KW-1185">Reference proteome</keyword>
<keyword evidence="2" id="KW-0472">Membrane</keyword>
<feature type="transmembrane region" description="Helical" evidence="2">
    <location>
        <begin position="96"/>
        <end position="117"/>
    </location>
</feature>
<organism evidence="4 5">
    <name type="scientific">Symbiodinium natans</name>
    <dbReference type="NCBI Taxonomy" id="878477"/>
    <lineage>
        <taxon>Eukaryota</taxon>
        <taxon>Sar</taxon>
        <taxon>Alveolata</taxon>
        <taxon>Dinophyceae</taxon>
        <taxon>Suessiales</taxon>
        <taxon>Symbiodiniaceae</taxon>
        <taxon>Symbiodinium</taxon>
    </lineage>
</organism>
<feature type="signal peptide" evidence="3">
    <location>
        <begin position="1"/>
        <end position="18"/>
    </location>
</feature>
<evidence type="ECO:0000313" key="4">
    <source>
        <dbReference type="EMBL" id="CAE7210279.1"/>
    </source>
</evidence>
<reference evidence="4" key="1">
    <citation type="submission" date="2021-02" db="EMBL/GenBank/DDBJ databases">
        <authorList>
            <person name="Dougan E. K."/>
            <person name="Rhodes N."/>
            <person name="Thang M."/>
            <person name="Chan C."/>
        </authorList>
    </citation>
    <scope>NUCLEOTIDE SEQUENCE</scope>
</reference>
<feature type="chain" id="PRO_5032464278" evidence="3">
    <location>
        <begin position="19"/>
        <end position="154"/>
    </location>
</feature>
<keyword evidence="3" id="KW-0732">Signal</keyword>
<evidence type="ECO:0000313" key="5">
    <source>
        <dbReference type="Proteomes" id="UP000604046"/>
    </source>
</evidence>
<evidence type="ECO:0000256" key="1">
    <source>
        <dbReference type="SAM" id="MobiDB-lite"/>
    </source>
</evidence>
<proteinExistence type="predicted"/>
<accession>A0A812JNX1</accession>
<sequence length="154" mass="16320">MRARLLLALLALAGQAAGLLRGSAQADAHSVQATKAIAAQSTRHTPRRPESLASKMVTFPEKQKASDPYQVGNITFSKDLGPQTPEPDAGVGLKPLFIIFVAAIFFALLVGVCVILPPAEPSHVTSRGVQQTGYTRSSKPCDSIFPSIQEAAIR</sequence>
<feature type="region of interest" description="Disordered" evidence="1">
    <location>
        <begin position="122"/>
        <end position="141"/>
    </location>
</feature>
<dbReference type="Proteomes" id="UP000604046">
    <property type="component" value="Unassembled WGS sequence"/>
</dbReference>
<protein>
    <submittedName>
        <fullName evidence="4">Uncharacterized protein</fullName>
    </submittedName>
</protein>
<dbReference type="EMBL" id="CAJNDS010000480">
    <property type="protein sequence ID" value="CAE7210279.1"/>
    <property type="molecule type" value="Genomic_DNA"/>
</dbReference>
<gene>
    <name evidence="4" type="ORF">SNAT2548_LOCUS6991</name>
</gene>
<keyword evidence="2" id="KW-1133">Transmembrane helix</keyword>
<evidence type="ECO:0000256" key="2">
    <source>
        <dbReference type="SAM" id="Phobius"/>
    </source>
</evidence>
<keyword evidence="2" id="KW-0812">Transmembrane</keyword>